<evidence type="ECO:0000313" key="2">
    <source>
        <dbReference type="Proteomes" id="UP000009149"/>
    </source>
</evidence>
<sequence>MRLGLAEGGTLTARLDRTLPKKNSPKPRRVLGKITTAKIKKQSKSIKLMNLTVSRIFHCQKNGN</sequence>
<organism evidence="1 2">
    <name type="scientific">Methylacidiphilum infernorum (isolate V4)</name>
    <name type="common">Methylokorus infernorum (strain V4)</name>
    <dbReference type="NCBI Taxonomy" id="481448"/>
    <lineage>
        <taxon>Bacteria</taxon>
        <taxon>Pseudomonadati</taxon>
        <taxon>Verrucomicrobiota</taxon>
        <taxon>Methylacidiphilae</taxon>
        <taxon>Methylacidiphilales</taxon>
        <taxon>Methylacidiphilaceae</taxon>
        <taxon>Methylacidiphilum (ex Ratnadevi et al. 2023)</taxon>
    </lineage>
</organism>
<dbReference type="Proteomes" id="UP000009149">
    <property type="component" value="Chromosome"/>
</dbReference>
<accession>B3DUM8</accession>
<dbReference type="EMBL" id="CP000975">
    <property type="protein sequence ID" value="ACD83031.1"/>
    <property type="molecule type" value="Genomic_DNA"/>
</dbReference>
<evidence type="ECO:0000313" key="1">
    <source>
        <dbReference type="EMBL" id="ACD83031.1"/>
    </source>
</evidence>
<gene>
    <name evidence="1" type="ordered locus">Minf_0976</name>
</gene>
<name>B3DUM8_METI4</name>
<proteinExistence type="predicted"/>
<dbReference type="HOGENOM" id="CLU_2862665_0_0_0"/>
<protein>
    <submittedName>
        <fullName evidence="1">Uncharacterized protein</fullName>
    </submittedName>
</protein>
<dbReference type="KEGG" id="min:Minf_0976"/>
<reference evidence="1 2" key="1">
    <citation type="journal article" date="2008" name="Biol. Direct">
        <title>Complete genome sequence of the extremely acidophilic methanotroph isolate V4, Methylacidiphilum infernorum, a representative of the bacterial phylum Verrucomicrobia.</title>
        <authorList>
            <person name="Hou S."/>
            <person name="Makarova K.S."/>
            <person name="Saw J.H."/>
            <person name="Senin P."/>
            <person name="Ly B.V."/>
            <person name="Zhou Z."/>
            <person name="Ren Y."/>
            <person name="Wang J."/>
            <person name="Galperin M.Y."/>
            <person name="Omelchenko M.V."/>
            <person name="Wolf Y.I."/>
            <person name="Yutin N."/>
            <person name="Koonin E.V."/>
            <person name="Stott M.B."/>
            <person name="Mountain B.W."/>
            <person name="Crowe M.A."/>
            <person name="Smirnova A.V."/>
            <person name="Dunfield P.F."/>
            <person name="Feng L."/>
            <person name="Wang L."/>
            <person name="Alam M."/>
        </authorList>
    </citation>
    <scope>NUCLEOTIDE SEQUENCE [LARGE SCALE GENOMIC DNA]</scope>
    <source>
        <strain evidence="2">Isolate V4</strain>
    </source>
</reference>
<dbReference type="AlphaFoldDB" id="B3DUM8"/>